<feature type="region of interest" description="Disordered" evidence="1">
    <location>
        <begin position="319"/>
        <end position="344"/>
    </location>
</feature>
<dbReference type="Pfam" id="PF04014">
    <property type="entry name" value="MazE_antitoxin"/>
    <property type="match status" value="1"/>
</dbReference>
<dbReference type="RefSeq" id="WP_267647876.1">
    <property type="nucleotide sequence ID" value="NZ_JANHGR010000002.1"/>
</dbReference>
<gene>
    <name evidence="3" type="ORF">ACFSAU_11625</name>
</gene>
<sequence>METRKLQRVGGGTITVSLPKEWADRHGLDAGDTVDVHGHVEDVLTIQPDGLPAEDGVSPTVRVVDDCTPESLRRTLQAAYAAGAASVTFRAENTLREDQRRAVESTARARSGLTVDAASAEALTVRCLLDPAELSIQQSVRQLQFVALSSVRRAAEAIRAGEEGVTVEDGQPDRIRAAVERSFRRGLTRLDELDTLGVDRTTLFELRETARSLATVAEAAEDLAAAAGAEGAATLTDSVSLAVEVVEDAVAVVLDDGPAREAHRALAAREALADELGRVEDSLGDRVDPRLIRAIDAVDTVAAAGATIAREGLGSAVRNGTVDGSVPAVTDAAERVPDREDADS</sequence>
<keyword evidence="3" id="KW-0238">DNA-binding</keyword>
<keyword evidence="4" id="KW-1185">Reference proteome</keyword>
<evidence type="ECO:0000313" key="4">
    <source>
        <dbReference type="Proteomes" id="UP001597139"/>
    </source>
</evidence>
<evidence type="ECO:0000256" key="1">
    <source>
        <dbReference type="SAM" id="MobiDB-lite"/>
    </source>
</evidence>
<protein>
    <submittedName>
        <fullName evidence="3">AbrB/MazE/SpoVT family DNA-binding domain-containing protein</fullName>
    </submittedName>
</protein>
<feature type="compositionally biased region" description="Basic and acidic residues" evidence="1">
    <location>
        <begin position="332"/>
        <end position="344"/>
    </location>
</feature>
<evidence type="ECO:0000313" key="3">
    <source>
        <dbReference type="EMBL" id="MFD1568144.1"/>
    </source>
</evidence>
<name>A0ABD6BU52_9EURY</name>
<dbReference type="AlphaFoldDB" id="A0ABD6BU52"/>
<dbReference type="InterPro" id="IPR007159">
    <property type="entry name" value="SpoVT-AbrB_dom"/>
</dbReference>
<reference evidence="3 4" key="1">
    <citation type="journal article" date="2019" name="Int. J. Syst. Evol. Microbiol.">
        <title>The Global Catalogue of Microorganisms (GCM) 10K type strain sequencing project: providing services to taxonomists for standard genome sequencing and annotation.</title>
        <authorList>
            <consortium name="The Broad Institute Genomics Platform"/>
            <consortium name="The Broad Institute Genome Sequencing Center for Infectious Disease"/>
            <person name="Wu L."/>
            <person name="Ma J."/>
        </authorList>
    </citation>
    <scope>NUCLEOTIDE SEQUENCE [LARGE SCALE GENOMIC DNA]</scope>
    <source>
        <strain evidence="3 4">CGMCC 1.12859</strain>
    </source>
</reference>
<organism evidence="3 4">
    <name type="scientific">Halolamina litorea</name>
    <dbReference type="NCBI Taxonomy" id="1515593"/>
    <lineage>
        <taxon>Archaea</taxon>
        <taxon>Methanobacteriati</taxon>
        <taxon>Methanobacteriota</taxon>
        <taxon>Stenosarchaea group</taxon>
        <taxon>Halobacteria</taxon>
        <taxon>Halobacteriales</taxon>
        <taxon>Haloferacaceae</taxon>
    </lineage>
</organism>
<dbReference type="SMART" id="SM00966">
    <property type="entry name" value="SpoVT_AbrB"/>
    <property type="match status" value="1"/>
</dbReference>
<dbReference type="Proteomes" id="UP001597139">
    <property type="component" value="Unassembled WGS sequence"/>
</dbReference>
<dbReference type="GO" id="GO:0003677">
    <property type="term" value="F:DNA binding"/>
    <property type="evidence" value="ECO:0007669"/>
    <property type="project" value="UniProtKB-KW"/>
</dbReference>
<proteinExistence type="predicted"/>
<accession>A0ABD6BU52</accession>
<evidence type="ECO:0000259" key="2">
    <source>
        <dbReference type="SMART" id="SM00966"/>
    </source>
</evidence>
<dbReference type="EMBL" id="JBHUCZ010000010">
    <property type="protein sequence ID" value="MFD1568144.1"/>
    <property type="molecule type" value="Genomic_DNA"/>
</dbReference>
<comment type="caution">
    <text evidence="3">The sequence shown here is derived from an EMBL/GenBank/DDBJ whole genome shotgun (WGS) entry which is preliminary data.</text>
</comment>
<feature type="domain" description="SpoVT-AbrB" evidence="2">
    <location>
        <begin position="8"/>
        <end position="54"/>
    </location>
</feature>